<reference evidence="5 6" key="1">
    <citation type="journal article" date="2018" name="New Phytol.">
        <title>Phylogenomics of Endogonaceae and evolution of mycorrhizas within Mucoromycota.</title>
        <authorList>
            <person name="Chang Y."/>
            <person name="Desiro A."/>
            <person name="Na H."/>
            <person name="Sandor L."/>
            <person name="Lipzen A."/>
            <person name="Clum A."/>
            <person name="Barry K."/>
            <person name="Grigoriev I.V."/>
            <person name="Martin F.M."/>
            <person name="Stajich J.E."/>
            <person name="Smith M.E."/>
            <person name="Bonito G."/>
            <person name="Spatafora J.W."/>
        </authorList>
    </citation>
    <scope>NUCLEOTIDE SEQUENCE [LARGE SCALE GENOMIC DNA]</scope>
    <source>
        <strain evidence="5 6">GMNB39</strain>
    </source>
</reference>
<dbReference type="CDD" id="cd06464">
    <property type="entry name" value="ACD_sHsps-like"/>
    <property type="match status" value="1"/>
</dbReference>
<protein>
    <submittedName>
        <fullName evidence="5">Small heat shock protein</fullName>
    </submittedName>
</protein>
<dbReference type="AlphaFoldDB" id="A0A433DAD9"/>
<comment type="similarity">
    <text evidence="2 3">Belongs to the small heat shock protein (HSP20) family.</text>
</comment>
<evidence type="ECO:0000313" key="5">
    <source>
        <dbReference type="EMBL" id="RUP47838.1"/>
    </source>
</evidence>
<dbReference type="Pfam" id="PF00011">
    <property type="entry name" value="HSP20"/>
    <property type="match status" value="1"/>
</dbReference>
<sequence>MALTSSESDFNRLERSINSMFNEFFADMNIPRRTGESQNPSTRRFYPNVDVYENPEAFIVHCELPGCRREDVQVEVRGENVLQIQGETKFNQEQHRGNQVRYQERRFGRFDRRIPLPENVKHDEIKAKFEQGVLEIVAPKNQQTTRKVEIA</sequence>
<dbReference type="InterPro" id="IPR008978">
    <property type="entry name" value="HSP20-like_chaperone"/>
</dbReference>
<name>A0A433DAD9_9FUNG</name>
<dbReference type="Proteomes" id="UP000268093">
    <property type="component" value="Unassembled WGS sequence"/>
</dbReference>
<evidence type="ECO:0000256" key="1">
    <source>
        <dbReference type="ARBA" id="ARBA00023016"/>
    </source>
</evidence>
<dbReference type="SUPFAM" id="SSF49764">
    <property type="entry name" value="HSP20-like chaperones"/>
    <property type="match status" value="1"/>
</dbReference>
<dbReference type="PANTHER" id="PTHR11527">
    <property type="entry name" value="HEAT-SHOCK PROTEIN 20 FAMILY MEMBER"/>
    <property type="match status" value="1"/>
</dbReference>
<keyword evidence="1 5" id="KW-0346">Stress response</keyword>
<accession>A0A433DAD9</accession>
<dbReference type="PROSITE" id="PS01031">
    <property type="entry name" value="SHSP"/>
    <property type="match status" value="1"/>
</dbReference>
<gene>
    <name evidence="5" type="ORF">BC936DRAFT_145281</name>
</gene>
<dbReference type="InterPro" id="IPR031107">
    <property type="entry name" value="Small_HSP"/>
</dbReference>
<evidence type="ECO:0000256" key="2">
    <source>
        <dbReference type="PROSITE-ProRule" id="PRU00285"/>
    </source>
</evidence>
<comment type="caution">
    <text evidence="5">The sequence shown here is derived from an EMBL/GenBank/DDBJ whole genome shotgun (WGS) entry which is preliminary data.</text>
</comment>
<keyword evidence="6" id="KW-1185">Reference proteome</keyword>
<dbReference type="InterPro" id="IPR002068">
    <property type="entry name" value="A-crystallin/Hsp20_dom"/>
</dbReference>
<feature type="domain" description="SHSP" evidence="4">
    <location>
        <begin position="40"/>
        <end position="151"/>
    </location>
</feature>
<dbReference type="Gene3D" id="2.60.40.790">
    <property type="match status" value="1"/>
</dbReference>
<dbReference type="OrthoDB" id="1431247at2759"/>
<organism evidence="5 6">
    <name type="scientific">Jimgerdemannia flammicorona</name>
    <dbReference type="NCBI Taxonomy" id="994334"/>
    <lineage>
        <taxon>Eukaryota</taxon>
        <taxon>Fungi</taxon>
        <taxon>Fungi incertae sedis</taxon>
        <taxon>Mucoromycota</taxon>
        <taxon>Mucoromycotina</taxon>
        <taxon>Endogonomycetes</taxon>
        <taxon>Endogonales</taxon>
        <taxon>Endogonaceae</taxon>
        <taxon>Jimgerdemannia</taxon>
    </lineage>
</organism>
<evidence type="ECO:0000259" key="4">
    <source>
        <dbReference type="PROSITE" id="PS01031"/>
    </source>
</evidence>
<proteinExistence type="inferred from homology"/>
<dbReference type="EMBL" id="RBNI01004046">
    <property type="protein sequence ID" value="RUP47838.1"/>
    <property type="molecule type" value="Genomic_DNA"/>
</dbReference>
<evidence type="ECO:0000256" key="3">
    <source>
        <dbReference type="RuleBase" id="RU003616"/>
    </source>
</evidence>
<evidence type="ECO:0000313" key="6">
    <source>
        <dbReference type="Proteomes" id="UP000268093"/>
    </source>
</evidence>